<dbReference type="OrthoDB" id="427186at2759"/>
<organism evidence="10 11">
    <name type="scientific">Sarcoptes scabiei</name>
    <name type="common">Itch mite</name>
    <name type="synonym">Acarus scabiei</name>
    <dbReference type="NCBI Taxonomy" id="52283"/>
    <lineage>
        <taxon>Eukaryota</taxon>
        <taxon>Metazoa</taxon>
        <taxon>Ecdysozoa</taxon>
        <taxon>Arthropoda</taxon>
        <taxon>Chelicerata</taxon>
        <taxon>Arachnida</taxon>
        <taxon>Acari</taxon>
        <taxon>Acariformes</taxon>
        <taxon>Sarcoptiformes</taxon>
        <taxon>Astigmata</taxon>
        <taxon>Psoroptidia</taxon>
        <taxon>Sarcoptoidea</taxon>
        <taxon>Sarcoptidae</taxon>
        <taxon>Sarcoptinae</taxon>
        <taxon>Sarcoptes</taxon>
    </lineage>
</organism>
<keyword evidence="4 7" id="KW-0833">Ubl conjugation pathway</keyword>
<dbReference type="GO" id="GO:0006511">
    <property type="term" value="P:ubiquitin-dependent protein catabolic process"/>
    <property type="evidence" value="ECO:0007669"/>
    <property type="project" value="UniProtKB-UniRule"/>
</dbReference>
<evidence type="ECO:0000256" key="5">
    <source>
        <dbReference type="ARBA" id="ARBA00022801"/>
    </source>
</evidence>
<dbReference type="Proteomes" id="UP000616769">
    <property type="component" value="Unassembled WGS sequence"/>
</dbReference>
<dbReference type="InterPro" id="IPR001578">
    <property type="entry name" value="Peptidase_C12_UCH"/>
</dbReference>
<dbReference type="EMBL" id="JXLN01017108">
    <property type="protein sequence ID" value="KPM11409.1"/>
    <property type="molecule type" value="Genomic_DNA"/>
</dbReference>
<evidence type="ECO:0000256" key="1">
    <source>
        <dbReference type="ARBA" id="ARBA00000707"/>
    </source>
</evidence>
<feature type="active site" description="Proton donor" evidence="7">
    <location>
        <position position="166"/>
    </location>
</feature>
<evidence type="ECO:0000313" key="10">
    <source>
        <dbReference type="EMBL" id="KPM11409.1"/>
    </source>
</evidence>
<feature type="active site" description="Nucleophile" evidence="7">
    <location>
        <position position="90"/>
    </location>
</feature>
<feature type="domain" description="UCH catalytic" evidence="9">
    <location>
        <begin position="8"/>
        <end position="226"/>
    </location>
</feature>
<gene>
    <name evidence="10" type="ORF">QR98_0099790</name>
</gene>
<evidence type="ECO:0000256" key="4">
    <source>
        <dbReference type="ARBA" id="ARBA00022786"/>
    </source>
</evidence>
<dbReference type="VEuPathDB" id="VectorBase:SSCA008584"/>
<dbReference type="Pfam" id="PF01088">
    <property type="entry name" value="Peptidase_C12"/>
    <property type="match status" value="1"/>
</dbReference>
<protein>
    <recommendedName>
        <fullName evidence="8">Ubiquitin carboxyl-terminal hydrolase</fullName>
        <ecNumber evidence="8">3.4.19.12</ecNumber>
    </recommendedName>
</protein>
<comment type="similarity">
    <text evidence="2 7 8">Belongs to the peptidase C12 family.</text>
</comment>
<dbReference type="GO" id="GO:0016579">
    <property type="term" value="P:protein deubiquitination"/>
    <property type="evidence" value="ECO:0007669"/>
    <property type="project" value="TreeGrafter"/>
</dbReference>
<dbReference type="InterPro" id="IPR038765">
    <property type="entry name" value="Papain-like_cys_pep_sf"/>
</dbReference>
<dbReference type="Gene3D" id="3.40.532.10">
    <property type="entry name" value="Peptidase C12, ubiquitin carboxyl-terminal hydrolase"/>
    <property type="match status" value="1"/>
</dbReference>
<comment type="caution">
    <text evidence="10">The sequence shown here is derived from an EMBL/GenBank/DDBJ whole genome shotgun (WGS) entry which is preliminary data.</text>
</comment>
<feature type="site" description="Transition state stabilizer" evidence="7">
    <location>
        <position position="84"/>
    </location>
</feature>
<dbReference type="PANTHER" id="PTHR10589:SF17">
    <property type="entry name" value="UBIQUITIN CARBOXYL-TERMINAL HYDROLASE"/>
    <property type="match status" value="1"/>
</dbReference>
<dbReference type="EC" id="3.4.19.12" evidence="8"/>
<evidence type="ECO:0000313" key="11">
    <source>
        <dbReference type="Proteomes" id="UP000616769"/>
    </source>
</evidence>
<dbReference type="GO" id="GO:0005737">
    <property type="term" value="C:cytoplasm"/>
    <property type="evidence" value="ECO:0007669"/>
    <property type="project" value="TreeGrafter"/>
</dbReference>
<accession>A0A132AKP6</accession>
<keyword evidence="3 7" id="KW-0645">Protease</keyword>
<dbReference type="InterPro" id="IPR036959">
    <property type="entry name" value="Peptidase_C12_UCH_sf"/>
</dbReference>
<dbReference type="GO" id="GO:0004843">
    <property type="term" value="F:cysteine-type deubiquitinase activity"/>
    <property type="evidence" value="ECO:0007669"/>
    <property type="project" value="UniProtKB-UniRule"/>
</dbReference>
<keyword evidence="5 7" id="KW-0378">Hydrolase</keyword>
<evidence type="ECO:0000256" key="8">
    <source>
        <dbReference type="RuleBase" id="RU361215"/>
    </source>
</evidence>
<comment type="catalytic activity">
    <reaction evidence="1 7 8">
        <text>Thiol-dependent hydrolysis of ester, thioester, amide, peptide and isopeptide bonds formed by the C-terminal Gly of ubiquitin (a 76-residue protein attached to proteins as an intracellular targeting signal).</text>
        <dbReference type="EC" id="3.4.19.12"/>
    </reaction>
</comment>
<evidence type="ECO:0000256" key="7">
    <source>
        <dbReference type="PROSITE-ProRule" id="PRU01393"/>
    </source>
</evidence>
<dbReference type="SUPFAM" id="SSF54001">
    <property type="entry name" value="Cysteine proteinases"/>
    <property type="match status" value="1"/>
</dbReference>
<feature type="site" description="Important for enzyme activity" evidence="7">
    <location>
        <position position="181"/>
    </location>
</feature>
<evidence type="ECO:0000256" key="2">
    <source>
        <dbReference type="ARBA" id="ARBA00009326"/>
    </source>
</evidence>
<dbReference type="PANTHER" id="PTHR10589">
    <property type="entry name" value="UBIQUITIN CARBOXYL-TERMINAL HYDROLASE"/>
    <property type="match status" value="1"/>
</dbReference>
<sequence length="226" mass="25736">MSVENETYWNPLESDPETMTEYLQLLSMTPYRLIDVPSVDLAEELGIFNQNIFAYIFLFPMIKHKKLGTIEIDGCANGLFFMKQFIHNSCGSIALLHAYFNSISPKEFVQDSLLHTFYYENCSKDPDSIGKAFAEGEDFKKTHHEMSLLGQSHVPTGDDLENIDLHFVAFVPFKNNIYELDGREDGPINHGSTTSQTFKSDCLAIIKKYMLQNPESYNFSILALCS</sequence>
<reference evidence="10 11" key="1">
    <citation type="journal article" date="2015" name="Parasit. Vectors">
        <title>Draft genome of the scabies mite.</title>
        <authorList>
            <person name="Rider S.D.Jr."/>
            <person name="Morgan M.S."/>
            <person name="Arlian L.G."/>
        </authorList>
    </citation>
    <scope>NUCLEOTIDE SEQUENCE [LARGE SCALE GENOMIC DNA]</scope>
    <source>
        <strain evidence="10">Arlian Lab</strain>
    </source>
</reference>
<proteinExistence type="inferred from homology"/>
<name>A0A132AKP6_SARSC</name>
<evidence type="ECO:0000256" key="3">
    <source>
        <dbReference type="ARBA" id="ARBA00022670"/>
    </source>
</evidence>
<dbReference type="PRINTS" id="PR00707">
    <property type="entry name" value="UBCTHYDRLASE"/>
</dbReference>
<keyword evidence="6 7" id="KW-0788">Thiol protease</keyword>
<dbReference type="PROSITE" id="PS52048">
    <property type="entry name" value="UCH_DOMAIN"/>
    <property type="match status" value="1"/>
</dbReference>
<evidence type="ECO:0000259" key="9">
    <source>
        <dbReference type="PROSITE" id="PS52048"/>
    </source>
</evidence>
<dbReference type="AlphaFoldDB" id="A0A132AKP6"/>
<evidence type="ECO:0000256" key="6">
    <source>
        <dbReference type="ARBA" id="ARBA00022807"/>
    </source>
</evidence>